<dbReference type="EMBL" id="CP123443">
    <property type="protein sequence ID" value="WGK70121.1"/>
    <property type="molecule type" value="Genomic_DNA"/>
</dbReference>
<dbReference type="RefSeq" id="WP_326928328.1">
    <property type="nucleotide sequence ID" value="NZ_CP123443.1"/>
</dbReference>
<proteinExistence type="predicted"/>
<protein>
    <submittedName>
        <fullName evidence="1">Uncharacterized protein</fullName>
    </submittedName>
</protein>
<dbReference type="Proteomes" id="UP001228690">
    <property type="component" value="Chromosome"/>
</dbReference>
<gene>
    <name evidence="1" type="ORF">P0082_04475</name>
</gene>
<organism evidence="1 2">
    <name type="scientific">Candidatus Haliotispira prima</name>
    <dbReference type="NCBI Taxonomy" id="3034016"/>
    <lineage>
        <taxon>Bacteria</taxon>
        <taxon>Pseudomonadati</taxon>
        <taxon>Spirochaetota</taxon>
        <taxon>Spirochaetia</taxon>
        <taxon>Spirochaetales</taxon>
        <taxon>Spirochaetaceae</taxon>
        <taxon>Candidatus Haliotispira</taxon>
    </lineage>
</organism>
<sequence length="266" mass="31713">MAGPDIEAQEWNETKASTFASIYLLHQMDEGAQIPIIPDENYQFIEPLLERMHSKNYIRIEDDSYRLSEHGEEVLQRFDNRYREYLRFYDIFSAVDPNSGEFAFAKYFDFESDDAWSQYLNDERWEDLRIAVARLKKLDAHEIVFMSFLNENIFGSDENGWQFDLILGSVWDEIRDICRNAVTSEDLGGEEKLLELTRQGSKLMIELLEHEKKLREWQLEQDKNDENSDGVNGQDDDYEIVEIEEYYAYQDPYYVSPFWILPLFFF</sequence>
<keyword evidence="2" id="KW-1185">Reference proteome</keyword>
<evidence type="ECO:0000313" key="2">
    <source>
        <dbReference type="Proteomes" id="UP001228690"/>
    </source>
</evidence>
<evidence type="ECO:0000313" key="1">
    <source>
        <dbReference type="EMBL" id="WGK70121.1"/>
    </source>
</evidence>
<name>A0ABY8MJY5_9SPIO</name>
<accession>A0ABY8MJY5</accession>
<reference evidence="1 2" key="1">
    <citation type="submission" date="2023-04" db="EMBL/GenBank/DDBJ databases">
        <title>Spirochaete genome identified in red abalone sample constitutes a novel genus.</title>
        <authorList>
            <person name="Sharma S.P."/>
            <person name="Purcell C.M."/>
            <person name="Hyde J.R."/>
            <person name="Severin A.J."/>
        </authorList>
    </citation>
    <scope>NUCLEOTIDE SEQUENCE [LARGE SCALE GENOMIC DNA]</scope>
    <source>
        <strain evidence="1 2">SP-2023</strain>
    </source>
</reference>